<evidence type="ECO:0000259" key="2">
    <source>
        <dbReference type="PROSITE" id="PS51725"/>
    </source>
</evidence>
<feature type="compositionally biased region" description="Low complexity" evidence="1">
    <location>
        <begin position="126"/>
        <end position="144"/>
    </location>
</feature>
<dbReference type="RefSeq" id="WP_309145310.1">
    <property type="nucleotide sequence ID" value="NZ_JANHOF010000001.1"/>
</dbReference>
<dbReference type="InterPro" id="IPR050404">
    <property type="entry name" value="Heme-degrading_MO"/>
</dbReference>
<feature type="domain" description="ABM" evidence="2">
    <location>
        <begin position="10"/>
        <end position="101"/>
    </location>
</feature>
<dbReference type="InterPro" id="IPR011008">
    <property type="entry name" value="Dimeric_a/b-barrel"/>
</dbReference>
<dbReference type="Pfam" id="PF03992">
    <property type="entry name" value="ABM"/>
    <property type="match status" value="1"/>
</dbReference>
<dbReference type="PANTHER" id="PTHR34474:SF4">
    <property type="entry name" value="HEME OXYGENASE (STAPHYLOBILIN-PRODUCING) 1"/>
    <property type="match status" value="1"/>
</dbReference>
<dbReference type="InterPro" id="IPR007138">
    <property type="entry name" value="ABM_dom"/>
</dbReference>
<evidence type="ECO:0000256" key="1">
    <source>
        <dbReference type="SAM" id="MobiDB-lite"/>
    </source>
</evidence>
<gene>
    <name evidence="3" type="ORF">ACFFJ8_26610</name>
</gene>
<reference evidence="3 4" key="1">
    <citation type="submission" date="2024-09" db="EMBL/GenBank/DDBJ databases">
        <authorList>
            <person name="Sun Q."/>
            <person name="Mori K."/>
        </authorList>
    </citation>
    <scope>NUCLEOTIDE SEQUENCE [LARGE SCALE GENOMIC DNA]</scope>
    <source>
        <strain evidence="3 4">CCM 4839</strain>
    </source>
</reference>
<proteinExistence type="predicted"/>
<comment type="caution">
    <text evidence="3">The sequence shown here is derived from an EMBL/GenBank/DDBJ whole genome shotgun (WGS) entry which is preliminary data.</text>
</comment>
<organism evidence="3 4">
    <name type="scientific">Paenibacillus mendelii</name>
    <dbReference type="NCBI Taxonomy" id="206163"/>
    <lineage>
        <taxon>Bacteria</taxon>
        <taxon>Bacillati</taxon>
        <taxon>Bacillota</taxon>
        <taxon>Bacilli</taxon>
        <taxon>Bacillales</taxon>
        <taxon>Paenibacillaceae</taxon>
        <taxon>Paenibacillus</taxon>
    </lineage>
</organism>
<keyword evidence="3" id="KW-0503">Monooxygenase</keyword>
<keyword evidence="3" id="KW-0560">Oxidoreductase</keyword>
<evidence type="ECO:0000313" key="4">
    <source>
        <dbReference type="Proteomes" id="UP001589818"/>
    </source>
</evidence>
<dbReference type="PROSITE" id="PS51725">
    <property type="entry name" value="ABM"/>
    <property type="match status" value="1"/>
</dbReference>
<protein>
    <submittedName>
        <fullName evidence="3">Antibiotic biosynthesis monooxygenase</fullName>
    </submittedName>
</protein>
<evidence type="ECO:0000313" key="3">
    <source>
        <dbReference type="EMBL" id="MFC0394923.1"/>
    </source>
</evidence>
<dbReference type="Gene3D" id="3.30.70.100">
    <property type="match status" value="1"/>
</dbReference>
<name>A0ABV6JG69_9BACL</name>
<sequence length="174" mass="18523">MEERGDKGMIVVENVIEVRAGYAEGVMERFRTPKSVHTFPGFIRMDVLHAKNAQGNEEIRVCTTWENEEAFHGWSNSDSFRHAHARRAEAAAAERAAGNESAHSASAGEGKRENMAHGSPHPDTTAGHGSHSSGSAHGSDAAAHGPIIGNKVTIYTVVVSHLPEVPSVPAVEVG</sequence>
<keyword evidence="4" id="KW-1185">Reference proteome</keyword>
<dbReference type="PANTHER" id="PTHR34474">
    <property type="entry name" value="SIGNAL TRANSDUCTION PROTEIN TRAP"/>
    <property type="match status" value="1"/>
</dbReference>
<dbReference type="GO" id="GO:0004497">
    <property type="term" value="F:monooxygenase activity"/>
    <property type="evidence" value="ECO:0007669"/>
    <property type="project" value="UniProtKB-KW"/>
</dbReference>
<accession>A0ABV6JG69</accession>
<feature type="region of interest" description="Disordered" evidence="1">
    <location>
        <begin position="92"/>
        <end position="144"/>
    </location>
</feature>
<dbReference type="Proteomes" id="UP001589818">
    <property type="component" value="Unassembled WGS sequence"/>
</dbReference>
<dbReference type="EMBL" id="JBHLVF010000041">
    <property type="protein sequence ID" value="MFC0394923.1"/>
    <property type="molecule type" value="Genomic_DNA"/>
</dbReference>
<dbReference type="SUPFAM" id="SSF54909">
    <property type="entry name" value="Dimeric alpha+beta barrel"/>
    <property type="match status" value="1"/>
</dbReference>